<evidence type="ECO:0000313" key="5">
    <source>
        <dbReference type="Proteomes" id="UP000243686"/>
    </source>
</evidence>
<dbReference type="SMART" id="SM00454">
    <property type="entry name" value="SAM"/>
    <property type="match status" value="1"/>
</dbReference>
<dbReference type="PANTHER" id="PTHR12587">
    <property type="entry name" value="LAR INTERACTING PROTEIN LIP -RELATED PROTEIN"/>
    <property type="match status" value="1"/>
</dbReference>
<dbReference type="GO" id="GO:0050808">
    <property type="term" value="P:synapse organization"/>
    <property type="evidence" value="ECO:0007669"/>
    <property type="project" value="TreeGrafter"/>
</dbReference>
<evidence type="ECO:0000313" key="4">
    <source>
        <dbReference type="EMBL" id="OON16837.1"/>
    </source>
</evidence>
<dbReference type="InterPro" id="IPR013761">
    <property type="entry name" value="SAM/pointed_sf"/>
</dbReference>
<keyword evidence="2" id="KW-0175">Coiled coil</keyword>
<dbReference type="AlphaFoldDB" id="A0A1S8WR02"/>
<dbReference type="PROSITE" id="PS50105">
    <property type="entry name" value="SAM_DOMAIN"/>
    <property type="match status" value="1"/>
</dbReference>
<dbReference type="GO" id="GO:0048786">
    <property type="term" value="C:presynaptic active zone"/>
    <property type="evidence" value="ECO:0007669"/>
    <property type="project" value="TreeGrafter"/>
</dbReference>
<keyword evidence="5" id="KW-1185">Reference proteome</keyword>
<evidence type="ECO:0000256" key="2">
    <source>
        <dbReference type="ARBA" id="ARBA00023054"/>
    </source>
</evidence>
<evidence type="ECO:0000259" key="3">
    <source>
        <dbReference type="PROSITE" id="PS50105"/>
    </source>
</evidence>
<reference evidence="4 5" key="1">
    <citation type="submission" date="2015-03" db="EMBL/GenBank/DDBJ databases">
        <title>Draft genome of the nematode, Opisthorchis viverrini.</title>
        <authorList>
            <person name="Mitreva M."/>
        </authorList>
    </citation>
    <scope>NUCLEOTIDE SEQUENCE [LARGE SCALE GENOMIC DNA]</scope>
    <source>
        <strain evidence="4">Khon Kaen</strain>
    </source>
</reference>
<proteinExistence type="predicted"/>
<evidence type="ECO:0000256" key="1">
    <source>
        <dbReference type="ARBA" id="ARBA00022737"/>
    </source>
</evidence>
<organism evidence="4 5">
    <name type="scientific">Opisthorchis viverrini</name>
    <name type="common">Southeast Asian liver fluke</name>
    <dbReference type="NCBI Taxonomy" id="6198"/>
    <lineage>
        <taxon>Eukaryota</taxon>
        <taxon>Metazoa</taxon>
        <taxon>Spiralia</taxon>
        <taxon>Lophotrochozoa</taxon>
        <taxon>Platyhelminthes</taxon>
        <taxon>Trematoda</taxon>
        <taxon>Digenea</taxon>
        <taxon>Opisthorchiida</taxon>
        <taxon>Opisthorchiata</taxon>
        <taxon>Opisthorchiidae</taxon>
        <taxon>Opisthorchis</taxon>
    </lineage>
</organism>
<dbReference type="EMBL" id="KV896404">
    <property type="protein sequence ID" value="OON16837.1"/>
    <property type="molecule type" value="Genomic_DNA"/>
</dbReference>
<dbReference type="InterPro" id="IPR029515">
    <property type="entry name" value="Liprin"/>
</dbReference>
<name>A0A1S8WR02_OPIVI</name>
<keyword evidence="1" id="KW-0677">Repeat</keyword>
<feature type="domain" description="SAM" evidence="3">
    <location>
        <begin position="9"/>
        <end position="78"/>
    </location>
</feature>
<dbReference type="InterPro" id="IPR001660">
    <property type="entry name" value="SAM"/>
</dbReference>
<gene>
    <name evidence="4" type="ORF">X801_07333</name>
</gene>
<protein>
    <recommendedName>
        <fullName evidence="3">SAM domain-containing protein</fullName>
    </recommendedName>
</protein>
<dbReference type="Gene3D" id="1.10.150.50">
    <property type="entry name" value="Transcription Factor, Ets-1"/>
    <property type="match status" value="1"/>
</dbReference>
<dbReference type="SUPFAM" id="SSF47769">
    <property type="entry name" value="SAM/Pointed domain"/>
    <property type="match status" value="1"/>
</dbReference>
<dbReference type="Proteomes" id="UP000243686">
    <property type="component" value="Unassembled WGS sequence"/>
</dbReference>
<accession>A0A1S8WR02</accession>
<sequence>MLLYNLVVWSCERVQAWLEQVGLKEFAGNLSGSGVHGGVIGLHPDLDSQQMALILQIPTSNTTARTLLARELNDLVQRFRASVPTAAATLGPAPRVLAMEAAARARAQFEGKDISCPDDGSSETAIPMVIGCLSVVMYG</sequence>
<dbReference type="PANTHER" id="PTHR12587:SF20">
    <property type="entry name" value="LIPRIN-ALPHA, ISOFORM E"/>
    <property type="match status" value="1"/>
</dbReference>
<dbReference type="Pfam" id="PF07647">
    <property type="entry name" value="SAM_2"/>
    <property type="match status" value="1"/>
</dbReference>